<reference evidence="2 3" key="1">
    <citation type="submission" date="2024-06" db="EMBL/GenBank/DDBJ databases">
        <title>The Natural Products Discovery Center: Release of the First 8490 Sequenced Strains for Exploring Actinobacteria Biosynthetic Diversity.</title>
        <authorList>
            <person name="Kalkreuter E."/>
            <person name="Kautsar S.A."/>
            <person name="Yang D."/>
            <person name="Bader C.D."/>
            <person name="Teijaro C.N."/>
            <person name="Fluegel L."/>
            <person name="Davis C.M."/>
            <person name="Simpson J.R."/>
            <person name="Lauterbach L."/>
            <person name="Steele A.D."/>
            <person name="Gui C."/>
            <person name="Meng S."/>
            <person name="Li G."/>
            <person name="Viehrig K."/>
            <person name="Ye F."/>
            <person name="Su P."/>
            <person name="Kiefer A.F."/>
            <person name="Nichols A."/>
            <person name="Cepeda A.J."/>
            <person name="Yan W."/>
            <person name="Fan B."/>
            <person name="Jiang Y."/>
            <person name="Adhikari A."/>
            <person name="Zheng C.-J."/>
            <person name="Schuster L."/>
            <person name="Cowan T.M."/>
            <person name="Smanski M.J."/>
            <person name="Chevrette M.G."/>
            <person name="De Carvalho L.P.S."/>
            <person name="Shen B."/>
        </authorList>
    </citation>
    <scope>NUCLEOTIDE SEQUENCE [LARGE SCALE GENOMIC DNA]</scope>
    <source>
        <strain evidence="2 3">NPDC050671</strain>
    </source>
</reference>
<evidence type="ECO:0000313" key="3">
    <source>
        <dbReference type="Proteomes" id="UP001551658"/>
    </source>
</evidence>
<gene>
    <name evidence="2" type="ORF">AB0H72_27800</name>
</gene>
<name>A0ABV3FFV6_9NOCA</name>
<organism evidence="2 3">
    <name type="scientific">Nocardia fusca</name>
    <dbReference type="NCBI Taxonomy" id="941183"/>
    <lineage>
        <taxon>Bacteria</taxon>
        <taxon>Bacillati</taxon>
        <taxon>Actinomycetota</taxon>
        <taxon>Actinomycetes</taxon>
        <taxon>Mycobacteriales</taxon>
        <taxon>Nocardiaceae</taxon>
        <taxon>Nocardia</taxon>
    </lineage>
</organism>
<keyword evidence="3" id="KW-1185">Reference proteome</keyword>
<evidence type="ECO:0000313" key="2">
    <source>
        <dbReference type="EMBL" id="MEV0366505.1"/>
    </source>
</evidence>
<dbReference type="Proteomes" id="UP001551658">
    <property type="component" value="Unassembled WGS sequence"/>
</dbReference>
<proteinExistence type="predicted"/>
<accession>A0ABV3FFV6</accession>
<evidence type="ECO:0000256" key="1">
    <source>
        <dbReference type="SAM" id="Phobius"/>
    </source>
</evidence>
<dbReference type="RefSeq" id="WP_357984607.1">
    <property type="nucleotide sequence ID" value="NZ_JBFAIH010000020.1"/>
</dbReference>
<sequence>MSPDPPPPARARVPGIRLALGVAAALLLFVFLLIAVFVDTRMVRTEVLRTETRPVTVEYDGATYYAGLLRRESLLLHRRLPDVIVVGRDPGMGYGHPVYFEILGNRDPALESARWSPEGVTVRLDSGHEIFVPAAAFTGGR</sequence>
<feature type="transmembrane region" description="Helical" evidence="1">
    <location>
        <begin position="16"/>
        <end position="38"/>
    </location>
</feature>
<keyword evidence="1" id="KW-0472">Membrane</keyword>
<dbReference type="EMBL" id="JBFAIH010000020">
    <property type="protein sequence ID" value="MEV0366505.1"/>
    <property type="molecule type" value="Genomic_DNA"/>
</dbReference>
<protein>
    <submittedName>
        <fullName evidence="2">Uncharacterized protein</fullName>
    </submittedName>
</protein>
<keyword evidence="1" id="KW-0812">Transmembrane</keyword>
<keyword evidence="1" id="KW-1133">Transmembrane helix</keyword>
<comment type="caution">
    <text evidence="2">The sequence shown here is derived from an EMBL/GenBank/DDBJ whole genome shotgun (WGS) entry which is preliminary data.</text>
</comment>